<comment type="caution">
    <text evidence="3">The sequence shown here is derived from an EMBL/GenBank/DDBJ whole genome shotgun (WGS) entry which is preliminary data.</text>
</comment>
<keyword evidence="2" id="KW-1133">Transmembrane helix</keyword>
<dbReference type="EMBL" id="SOAW01000001">
    <property type="protein sequence ID" value="TDT33564.1"/>
    <property type="molecule type" value="Genomic_DNA"/>
</dbReference>
<keyword evidence="4" id="KW-1185">Reference proteome</keyword>
<reference evidence="3 4" key="1">
    <citation type="submission" date="2019-03" db="EMBL/GenBank/DDBJ databases">
        <title>Genomic Encyclopedia of Archaeal and Bacterial Type Strains, Phase II (KMG-II): from individual species to whole genera.</title>
        <authorList>
            <person name="Goeker M."/>
        </authorList>
    </citation>
    <scope>NUCLEOTIDE SEQUENCE [LARGE SCALE GENOMIC DNA]</scope>
    <source>
        <strain evidence="3 4">DSM 24323</strain>
    </source>
</reference>
<proteinExistence type="predicted"/>
<evidence type="ECO:0000313" key="3">
    <source>
        <dbReference type="EMBL" id="TDT33564.1"/>
    </source>
</evidence>
<feature type="transmembrane region" description="Helical" evidence="2">
    <location>
        <begin position="35"/>
        <end position="54"/>
    </location>
</feature>
<keyword evidence="2" id="KW-0472">Membrane</keyword>
<evidence type="ECO:0000256" key="1">
    <source>
        <dbReference type="SAM" id="MobiDB-lite"/>
    </source>
</evidence>
<dbReference type="AlphaFoldDB" id="A0A4R7J8G1"/>
<feature type="region of interest" description="Disordered" evidence="1">
    <location>
        <begin position="1"/>
        <end position="20"/>
    </location>
</feature>
<evidence type="ECO:0000256" key="2">
    <source>
        <dbReference type="SAM" id="Phobius"/>
    </source>
</evidence>
<gene>
    <name evidence="3" type="ORF">CLV29_1186</name>
</gene>
<dbReference type="RefSeq" id="WP_133754057.1">
    <property type="nucleotide sequence ID" value="NZ_CP171129.1"/>
</dbReference>
<sequence>MSEPSTGTAEREERNHQVEYSSDGRRYYHHGRSPAAWVGSMAALIAFVVAFFGFVPAFNLTVLIISVVIAVVGLIAAVVLRAVGLGQGSRRRR</sequence>
<name>A0A4R7J8G1_9ACTN</name>
<protein>
    <submittedName>
        <fullName evidence="3">Uncharacterized protein</fullName>
    </submittedName>
</protein>
<dbReference type="Proteomes" id="UP000295371">
    <property type="component" value="Unassembled WGS sequence"/>
</dbReference>
<dbReference type="NCBIfam" id="NF041681">
    <property type="entry name" value="HGxxPAAW"/>
    <property type="match status" value="1"/>
</dbReference>
<accession>A0A4R7J8G1</accession>
<organism evidence="3 4">
    <name type="scientific">Naumannella halotolerans</name>
    <dbReference type="NCBI Taxonomy" id="993414"/>
    <lineage>
        <taxon>Bacteria</taxon>
        <taxon>Bacillati</taxon>
        <taxon>Actinomycetota</taxon>
        <taxon>Actinomycetes</taxon>
        <taxon>Propionibacteriales</taxon>
        <taxon>Propionibacteriaceae</taxon>
        <taxon>Naumannella</taxon>
    </lineage>
</organism>
<feature type="compositionally biased region" description="Basic and acidic residues" evidence="1">
    <location>
        <begin position="9"/>
        <end position="20"/>
    </location>
</feature>
<keyword evidence="2" id="KW-0812">Transmembrane</keyword>
<feature type="transmembrane region" description="Helical" evidence="2">
    <location>
        <begin position="60"/>
        <end position="83"/>
    </location>
</feature>
<evidence type="ECO:0000313" key="4">
    <source>
        <dbReference type="Proteomes" id="UP000295371"/>
    </source>
</evidence>